<dbReference type="RefSeq" id="WP_227891723.1">
    <property type="nucleotide sequence ID" value="NZ_JAJFZQ010000006.1"/>
</dbReference>
<dbReference type="InterPro" id="IPR012337">
    <property type="entry name" value="RNaseH-like_sf"/>
</dbReference>
<dbReference type="PANTHER" id="PTHR30231:SF41">
    <property type="entry name" value="DNA POLYMERASE III SUBUNIT EPSILON"/>
    <property type="match status" value="1"/>
</dbReference>
<gene>
    <name evidence="2" type="ORF">LJ752_12795</name>
</gene>
<dbReference type="InterPro" id="IPR036397">
    <property type="entry name" value="RNaseH_sf"/>
</dbReference>
<evidence type="ECO:0000313" key="2">
    <source>
        <dbReference type="EMBL" id="MCC3266916.1"/>
    </source>
</evidence>
<reference evidence="2" key="1">
    <citation type="submission" date="2021-10" db="EMBL/GenBank/DDBJ databases">
        <title>Novel species in genus Arthrobacter.</title>
        <authorList>
            <person name="Liu Y."/>
        </authorList>
    </citation>
    <scope>NUCLEOTIDE SEQUENCE</scope>
    <source>
        <strain evidence="2">Zg-Y786</strain>
    </source>
</reference>
<dbReference type="SUPFAM" id="SSF158682">
    <property type="entry name" value="TerB-like"/>
    <property type="match status" value="1"/>
</dbReference>
<protein>
    <submittedName>
        <fullName evidence="2">DNA polymerase III subunit epsilon</fullName>
    </submittedName>
</protein>
<comment type="caution">
    <text evidence="2">The sequence shown here is derived from an EMBL/GenBank/DDBJ whole genome shotgun (WGS) entry which is preliminary data.</text>
</comment>
<proteinExistence type="predicted"/>
<dbReference type="PROSITE" id="PS50172">
    <property type="entry name" value="BRCT"/>
    <property type="match status" value="1"/>
</dbReference>
<feature type="domain" description="BRCT" evidence="1">
    <location>
        <begin position="330"/>
        <end position="412"/>
    </location>
</feature>
<dbReference type="EMBL" id="JAJFZQ010000006">
    <property type="protein sequence ID" value="MCC3266916.1"/>
    <property type="molecule type" value="Genomic_DNA"/>
</dbReference>
<dbReference type="Gene3D" id="3.40.50.10190">
    <property type="entry name" value="BRCT domain"/>
    <property type="match status" value="1"/>
</dbReference>
<name>A0ABS8GKC5_9MICC</name>
<sequence>MPEANFVVVDVETTGLNPRYHHRIVEVAVVTVSPTGQILDRWETLVNPQRDLGPQAIHGIRAAQILEAPTFGEVVPELAARFHGHVLVAHNLSFDAGFLRHEFDRAGVRLPELFLSGLCTMKLSHDYVFGNARSLAHCCEFLSIPTGVAHSAGDDAQAAAGLLARYLDLDPNRPDWEKHLGSAGSVEWPSFPDRTARRQVHRVDTTDDQPHFLTRIATRMAEFTGADEDEEYLMLLDRAMLDRHLSYTEQQELVGLAAGLGIDRKRCMELHIYYLEQLIAAAWADGVITPDEQAELFLVASVLGVPGRIVESGLAGKPTTAEVVPARATYSYSVAAGDVIVLTGTMTRPREEFAIALQSLGYAVGDNVTKKTSLVIAADPDSLSGKAAKARKNGIPVVGEDFLFTGLGVPRS</sequence>
<dbReference type="PANTHER" id="PTHR30231">
    <property type="entry name" value="DNA POLYMERASE III SUBUNIT EPSILON"/>
    <property type="match status" value="1"/>
</dbReference>
<keyword evidence="3" id="KW-1185">Reference proteome</keyword>
<evidence type="ECO:0000259" key="1">
    <source>
        <dbReference type="PROSITE" id="PS50172"/>
    </source>
</evidence>
<dbReference type="InterPro" id="IPR001357">
    <property type="entry name" value="BRCT_dom"/>
</dbReference>
<dbReference type="Gene3D" id="3.30.420.10">
    <property type="entry name" value="Ribonuclease H-like superfamily/Ribonuclease H"/>
    <property type="match status" value="1"/>
</dbReference>
<organism evidence="2 3">
    <name type="scientific">Arthrobacter gengyunqii</name>
    <dbReference type="NCBI Taxonomy" id="2886940"/>
    <lineage>
        <taxon>Bacteria</taxon>
        <taxon>Bacillati</taxon>
        <taxon>Actinomycetota</taxon>
        <taxon>Actinomycetes</taxon>
        <taxon>Micrococcales</taxon>
        <taxon>Micrococcaceae</taxon>
        <taxon>Arthrobacter</taxon>
    </lineage>
</organism>
<evidence type="ECO:0000313" key="3">
    <source>
        <dbReference type="Proteomes" id="UP001139168"/>
    </source>
</evidence>
<dbReference type="Proteomes" id="UP001139168">
    <property type="component" value="Unassembled WGS sequence"/>
</dbReference>
<dbReference type="SMART" id="SM00479">
    <property type="entry name" value="EXOIII"/>
    <property type="match status" value="1"/>
</dbReference>
<dbReference type="Pfam" id="PF00533">
    <property type="entry name" value="BRCT"/>
    <property type="match status" value="1"/>
</dbReference>
<dbReference type="Pfam" id="PF00929">
    <property type="entry name" value="RNase_T"/>
    <property type="match status" value="1"/>
</dbReference>
<dbReference type="SUPFAM" id="SSF53098">
    <property type="entry name" value="Ribonuclease H-like"/>
    <property type="match status" value="1"/>
</dbReference>
<dbReference type="InterPro" id="IPR013520">
    <property type="entry name" value="Ribonucl_H"/>
</dbReference>
<accession>A0ABS8GKC5</accession>
<dbReference type="SUPFAM" id="SSF52113">
    <property type="entry name" value="BRCT domain"/>
    <property type="match status" value="1"/>
</dbReference>
<dbReference type="CDD" id="cd17748">
    <property type="entry name" value="BRCT_DNA_ligase_like"/>
    <property type="match status" value="1"/>
</dbReference>
<dbReference type="InterPro" id="IPR029024">
    <property type="entry name" value="TerB-like"/>
</dbReference>
<dbReference type="InterPro" id="IPR036420">
    <property type="entry name" value="BRCT_dom_sf"/>
</dbReference>
<dbReference type="CDD" id="cd06127">
    <property type="entry name" value="DEDDh"/>
    <property type="match status" value="1"/>
</dbReference>